<feature type="region of interest" description="Disordered" evidence="1">
    <location>
        <begin position="95"/>
        <end position="115"/>
    </location>
</feature>
<comment type="caution">
    <text evidence="3">The sequence shown here is derived from an EMBL/GenBank/DDBJ whole genome shotgun (WGS) entry which is preliminary data.</text>
</comment>
<feature type="compositionally biased region" description="Polar residues" evidence="1">
    <location>
        <begin position="106"/>
        <end position="115"/>
    </location>
</feature>
<proteinExistence type="predicted"/>
<gene>
    <name evidence="3" type="ORF">PCOR1329_LOCUS17410</name>
</gene>
<feature type="transmembrane region" description="Helical" evidence="2">
    <location>
        <begin position="39"/>
        <end position="59"/>
    </location>
</feature>
<keyword evidence="2" id="KW-0812">Transmembrane</keyword>
<keyword evidence="4" id="KW-1185">Reference proteome</keyword>
<keyword evidence="2" id="KW-1133">Transmembrane helix</keyword>
<name>A0ABN9RAR7_9DINO</name>
<reference evidence="3" key="1">
    <citation type="submission" date="2023-10" db="EMBL/GenBank/DDBJ databases">
        <authorList>
            <person name="Chen Y."/>
            <person name="Shah S."/>
            <person name="Dougan E. K."/>
            <person name="Thang M."/>
            <person name="Chan C."/>
        </authorList>
    </citation>
    <scope>NUCLEOTIDE SEQUENCE [LARGE SCALE GENOMIC DNA]</scope>
</reference>
<evidence type="ECO:0000313" key="3">
    <source>
        <dbReference type="EMBL" id="CAK0813512.1"/>
    </source>
</evidence>
<organism evidence="3 4">
    <name type="scientific">Prorocentrum cordatum</name>
    <dbReference type="NCBI Taxonomy" id="2364126"/>
    <lineage>
        <taxon>Eukaryota</taxon>
        <taxon>Sar</taxon>
        <taxon>Alveolata</taxon>
        <taxon>Dinophyceae</taxon>
        <taxon>Prorocentrales</taxon>
        <taxon>Prorocentraceae</taxon>
        <taxon>Prorocentrum</taxon>
    </lineage>
</organism>
<protein>
    <submittedName>
        <fullName evidence="3">Uncharacterized protein</fullName>
    </submittedName>
</protein>
<evidence type="ECO:0000256" key="2">
    <source>
        <dbReference type="SAM" id="Phobius"/>
    </source>
</evidence>
<evidence type="ECO:0000313" key="4">
    <source>
        <dbReference type="Proteomes" id="UP001189429"/>
    </source>
</evidence>
<keyword evidence="2" id="KW-0472">Membrane</keyword>
<dbReference type="EMBL" id="CAUYUJ010005402">
    <property type="protein sequence ID" value="CAK0813512.1"/>
    <property type="molecule type" value="Genomic_DNA"/>
</dbReference>
<sequence>MYGAAAPEWRVVVSVFTIMFSPRPGRAFAADGVAVAFAAAAVVVAVAVVVVASVLRAFATAAAFRRPAQGGSQWGQAFSEGGVDFCMSSLLLRSRPRSVSSEKAQKTSQKAGEAL</sequence>
<dbReference type="Proteomes" id="UP001189429">
    <property type="component" value="Unassembled WGS sequence"/>
</dbReference>
<accession>A0ABN9RAR7</accession>
<evidence type="ECO:0000256" key="1">
    <source>
        <dbReference type="SAM" id="MobiDB-lite"/>
    </source>
</evidence>